<protein>
    <submittedName>
        <fullName evidence="4">M20/M25/M40 family metallo-hydrolase</fullName>
    </submittedName>
</protein>
<evidence type="ECO:0000313" key="6">
    <source>
        <dbReference type="Proteomes" id="UP000669239"/>
    </source>
</evidence>
<dbReference type="RefSeq" id="WP_165640808.1">
    <property type="nucleotide sequence ID" value="NZ_JAAITT010000002.1"/>
</dbReference>
<keyword evidence="6" id="KW-1185">Reference proteome</keyword>
<evidence type="ECO:0000256" key="1">
    <source>
        <dbReference type="ARBA" id="ARBA00001947"/>
    </source>
</evidence>
<dbReference type="Proteomes" id="UP000669239">
    <property type="component" value="Unassembled WGS sequence"/>
</dbReference>
<reference evidence="5 6" key="1">
    <citation type="journal article" date="2020" name="Cell Host Microbe">
        <title>Functional and Genomic Variation between Human-Derived Isolates of Lachnospiraceae Reveals Inter- and Intra-Species Diversity.</title>
        <authorList>
            <person name="Sorbara M.T."/>
            <person name="Littmann E.R."/>
            <person name="Fontana E."/>
            <person name="Moody T.U."/>
            <person name="Kohout C.E."/>
            <person name="Gjonbalaj M."/>
            <person name="Eaton V."/>
            <person name="Seok R."/>
            <person name="Leiner I.M."/>
            <person name="Pamer E.G."/>
        </authorList>
    </citation>
    <scope>NUCLEOTIDE SEQUENCE [LARGE SCALE GENOMIC DNA]</scope>
    <source>
        <strain evidence="5 6">MSK.1.17</strain>
    </source>
</reference>
<dbReference type="EMBL" id="JAAITT010000002">
    <property type="protein sequence ID" value="NSJ47438.1"/>
    <property type="molecule type" value="Genomic_DNA"/>
</dbReference>
<evidence type="ECO:0000256" key="2">
    <source>
        <dbReference type="ARBA" id="ARBA00022833"/>
    </source>
</evidence>
<evidence type="ECO:0000313" key="5">
    <source>
        <dbReference type="EMBL" id="NSJ47438.1"/>
    </source>
</evidence>
<dbReference type="Pfam" id="PF01546">
    <property type="entry name" value="Peptidase_M20"/>
    <property type="match status" value="1"/>
</dbReference>
<dbReference type="Proteomes" id="UP001299608">
    <property type="component" value="Unassembled WGS sequence"/>
</dbReference>
<dbReference type="InterPro" id="IPR010162">
    <property type="entry name" value="PepT-like"/>
</dbReference>
<dbReference type="InterPro" id="IPR036264">
    <property type="entry name" value="Bact_exopeptidase_dim_dom"/>
</dbReference>
<sequence length="379" mass="40342">MVNRKRLLETFMEYVRIDSESGDEREMCLKVEKDLKDLGADVIRQGHGQDTHSNGWNLLCTLKGSPGLSPLILSAHLDTVSPGKGIEPLLGQDGVLRSKGPTILGGDDKCGAAAMVELARSLKDHPVPHRTIQLIFTVGEESGQYGAKALEKDRRLLAADNALVLDSSGPPGRMVISAPGHAVIRAVITGKASHAGNRPREGISAITTAARAVAAMKLGQVDDETTANIGTLSAVGATNVVNPRMEFIAEARSRNKEKLRAQTGHMTDCLKAACHESGAALDYWIEQLYEGFDIPEDHPFLLELSGIFRSMGISPFTAASGGGSDANALNAIGIMAVNLGVGMTRGHSTEEELAETDLYDTAQFLWEATTFPGHAPAPD</sequence>
<dbReference type="InterPro" id="IPR002933">
    <property type="entry name" value="Peptidase_M20"/>
</dbReference>
<proteinExistence type="predicted"/>
<dbReference type="Pfam" id="PF07687">
    <property type="entry name" value="M20_dimer"/>
    <property type="match status" value="1"/>
</dbReference>
<evidence type="ECO:0000313" key="4">
    <source>
        <dbReference type="EMBL" id="MCG4747505.1"/>
    </source>
</evidence>
<dbReference type="AlphaFoldDB" id="A0AAW5C069"/>
<feature type="domain" description="Peptidase M20 dimerisation" evidence="3">
    <location>
        <begin position="180"/>
        <end position="275"/>
    </location>
</feature>
<dbReference type="SUPFAM" id="SSF53187">
    <property type="entry name" value="Zn-dependent exopeptidases"/>
    <property type="match status" value="1"/>
</dbReference>
<dbReference type="PANTHER" id="PTHR42994:SF2">
    <property type="entry name" value="PEPTIDASE"/>
    <property type="match status" value="1"/>
</dbReference>
<dbReference type="EMBL" id="JAKNGE010000025">
    <property type="protein sequence ID" value="MCG4747505.1"/>
    <property type="molecule type" value="Genomic_DNA"/>
</dbReference>
<name>A0AAW5C069_9FIRM</name>
<organism evidence="4 7">
    <name type="scientific">Enterocloster aldenensis</name>
    <dbReference type="NCBI Taxonomy" id="358742"/>
    <lineage>
        <taxon>Bacteria</taxon>
        <taxon>Bacillati</taxon>
        <taxon>Bacillota</taxon>
        <taxon>Clostridia</taxon>
        <taxon>Lachnospirales</taxon>
        <taxon>Lachnospiraceae</taxon>
        <taxon>Enterocloster</taxon>
    </lineage>
</organism>
<dbReference type="NCBIfam" id="TIGR01883">
    <property type="entry name" value="PepT-like"/>
    <property type="match status" value="1"/>
</dbReference>
<dbReference type="PANTHER" id="PTHR42994">
    <property type="entry name" value="PEPTIDASE T"/>
    <property type="match status" value="1"/>
</dbReference>
<comment type="caution">
    <text evidence="4">The sequence shown here is derived from an EMBL/GenBank/DDBJ whole genome shotgun (WGS) entry which is preliminary data.</text>
</comment>
<evidence type="ECO:0000259" key="3">
    <source>
        <dbReference type="Pfam" id="PF07687"/>
    </source>
</evidence>
<dbReference type="SUPFAM" id="SSF55031">
    <property type="entry name" value="Bacterial exopeptidase dimerisation domain"/>
    <property type="match status" value="1"/>
</dbReference>
<evidence type="ECO:0000313" key="7">
    <source>
        <dbReference type="Proteomes" id="UP001299608"/>
    </source>
</evidence>
<dbReference type="Gene3D" id="3.30.70.360">
    <property type="match status" value="1"/>
</dbReference>
<comment type="cofactor">
    <cofactor evidence="1">
        <name>Zn(2+)</name>
        <dbReference type="ChEBI" id="CHEBI:29105"/>
    </cofactor>
</comment>
<dbReference type="Gene3D" id="3.40.630.10">
    <property type="entry name" value="Zn peptidases"/>
    <property type="match status" value="1"/>
</dbReference>
<dbReference type="InterPro" id="IPR011650">
    <property type="entry name" value="Peptidase_M20_dimer"/>
</dbReference>
<accession>A0AAW5C069</accession>
<gene>
    <name evidence="5" type="ORF">G5B36_01795</name>
    <name evidence="4" type="ORF">L0N08_18925</name>
</gene>
<dbReference type="GO" id="GO:0016787">
    <property type="term" value="F:hydrolase activity"/>
    <property type="evidence" value="ECO:0007669"/>
    <property type="project" value="InterPro"/>
</dbReference>
<keyword evidence="2" id="KW-0862">Zinc</keyword>
<reference evidence="4" key="3">
    <citation type="submission" date="2022-01" db="EMBL/GenBank/DDBJ databases">
        <title>Collection of gut derived symbiotic bacterial strains cultured from healthy donors.</title>
        <authorList>
            <person name="Lin H."/>
            <person name="Kohout C."/>
            <person name="Waligurski E."/>
            <person name="Pamer E.G."/>
        </authorList>
    </citation>
    <scope>NUCLEOTIDE SEQUENCE</scope>
    <source>
        <strain evidence="4">DFI.6.55</strain>
    </source>
</reference>
<reference evidence="5" key="2">
    <citation type="submission" date="2020-02" db="EMBL/GenBank/DDBJ databases">
        <authorList>
            <person name="Littmann E."/>
            <person name="Sorbara M."/>
        </authorList>
    </citation>
    <scope>NUCLEOTIDE SEQUENCE</scope>
    <source>
        <strain evidence="5">MSK.1.17</strain>
    </source>
</reference>